<reference evidence="1" key="1">
    <citation type="submission" date="2022-01" db="EMBL/GenBank/DDBJ databases">
        <authorList>
            <person name="Braso-Vives M."/>
        </authorList>
    </citation>
    <scope>NUCLEOTIDE SEQUENCE</scope>
</reference>
<organism evidence="1 2">
    <name type="scientific">Branchiostoma lanceolatum</name>
    <name type="common">Common lancelet</name>
    <name type="synonym">Amphioxus lanceolatum</name>
    <dbReference type="NCBI Taxonomy" id="7740"/>
    <lineage>
        <taxon>Eukaryota</taxon>
        <taxon>Metazoa</taxon>
        <taxon>Chordata</taxon>
        <taxon>Cephalochordata</taxon>
        <taxon>Leptocardii</taxon>
        <taxon>Amphioxiformes</taxon>
        <taxon>Branchiostomatidae</taxon>
        <taxon>Branchiostoma</taxon>
    </lineage>
</organism>
<evidence type="ECO:0000313" key="1">
    <source>
        <dbReference type="EMBL" id="CAH1246382.1"/>
    </source>
</evidence>
<protein>
    <submittedName>
        <fullName evidence="1">Hypp7717 protein</fullName>
    </submittedName>
</protein>
<name>A0A8K0ECY1_BRALA</name>
<evidence type="ECO:0000313" key="2">
    <source>
        <dbReference type="Proteomes" id="UP000838412"/>
    </source>
</evidence>
<proteinExistence type="predicted"/>
<sequence length="111" mass="11662">MAGGASDPQGGSYSPAHLTSSASFNRTYRISFPRTPTVRQSLSTSQHGVFSRSYCVSDVVGLLRGDGRIVNLPQTPARAQVRIPAWPSLNAHSRVKASIANSAPGPPQAAC</sequence>
<gene>
    <name evidence="1" type="primary">Hypp7717</name>
    <name evidence="1" type="ORF">BLAG_LOCUS8427</name>
</gene>
<accession>A0A8K0ECY1</accession>
<dbReference type="AlphaFoldDB" id="A0A8K0ECY1"/>
<dbReference type="EMBL" id="OV696700">
    <property type="protein sequence ID" value="CAH1246382.1"/>
    <property type="molecule type" value="Genomic_DNA"/>
</dbReference>
<dbReference type="Proteomes" id="UP000838412">
    <property type="component" value="Chromosome 15"/>
</dbReference>
<keyword evidence="2" id="KW-1185">Reference proteome</keyword>